<feature type="compositionally biased region" description="Basic and acidic residues" evidence="1">
    <location>
        <begin position="192"/>
        <end position="212"/>
    </location>
</feature>
<feature type="region of interest" description="Disordered" evidence="1">
    <location>
        <begin position="181"/>
        <end position="212"/>
    </location>
</feature>
<dbReference type="Proteomes" id="UP000279307">
    <property type="component" value="Chromosome 9"/>
</dbReference>
<organism evidence="2 3">
    <name type="scientific">Ooceraea biroi</name>
    <name type="common">Clonal raider ant</name>
    <name type="synonym">Cerapachys biroi</name>
    <dbReference type="NCBI Taxonomy" id="2015173"/>
    <lineage>
        <taxon>Eukaryota</taxon>
        <taxon>Metazoa</taxon>
        <taxon>Ecdysozoa</taxon>
        <taxon>Arthropoda</taxon>
        <taxon>Hexapoda</taxon>
        <taxon>Insecta</taxon>
        <taxon>Pterygota</taxon>
        <taxon>Neoptera</taxon>
        <taxon>Endopterygota</taxon>
        <taxon>Hymenoptera</taxon>
        <taxon>Apocrita</taxon>
        <taxon>Aculeata</taxon>
        <taxon>Formicoidea</taxon>
        <taxon>Formicidae</taxon>
        <taxon>Dorylinae</taxon>
        <taxon>Ooceraea</taxon>
    </lineage>
</organism>
<name>A0A3L8DDV3_OOCBI</name>
<gene>
    <name evidence="2" type="ORF">DMN91_008972</name>
</gene>
<evidence type="ECO:0000256" key="1">
    <source>
        <dbReference type="SAM" id="MobiDB-lite"/>
    </source>
</evidence>
<evidence type="ECO:0000313" key="2">
    <source>
        <dbReference type="EMBL" id="RLU18615.1"/>
    </source>
</evidence>
<protein>
    <submittedName>
        <fullName evidence="2">Uncharacterized protein</fullName>
    </submittedName>
</protein>
<sequence length="212" mass="23332">MMMGGMSMMMLLMQKFGKGGGPWQGGGGYGGGGWGRSFNKRPMTLLYDGVIKTQEGSNRTLMVGEATSKTDNLDYQDYQEPPIANSNFTTARWNATSNLAFYEYGDNNVNVNSVRNDSKLKLTTNAKGEGFAFNENSSNAKTDVGDEKNVDLMASTNQFDSTEDANSAYMDEWQAMAEKINPSDVSSSNPHARVELRRTESRSRDVPLLRGI</sequence>
<comment type="caution">
    <text evidence="2">The sequence shown here is derived from an EMBL/GenBank/DDBJ whole genome shotgun (WGS) entry which is preliminary data.</text>
</comment>
<evidence type="ECO:0000313" key="3">
    <source>
        <dbReference type="Proteomes" id="UP000279307"/>
    </source>
</evidence>
<accession>A0A3L8DDV3</accession>
<proteinExistence type="predicted"/>
<dbReference type="AlphaFoldDB" id="A0A3L8DDV3"/>
<dbReference type="OrthoDB" id="6622274at2759"/>
<reference evidence="2 3" key="1">
    <citation type="journal article" date="2018" name="Genome Res.">
        <title>The genomic architecture and molecular evolution of ant odorant receptors.</title>
        <authorList>
            <person name="McKenzie S.K."/>
            <person name="Kronauer D.J.C."/>
        </authorList>
    </citation>
    <scope>NUCLEOTIDE SEQUENCE [LARGE SCALE GENOMIC DNA]</scope>
    <source>
        <strain evidence="2">Clonal line C1</strain>
    </source>
</reference>
<dbReference type="EMBL" id="QOIP01000009">
    <property type="protein sequence ID" value="RLU18615.1"/>
    <property type="molecule type" value="Genomic_DNA"/>
</dbReference>